<comment type="similarity">
    <text evidence="1">Belongs to the sulfatase family.</text>
</comment>
<name>A0A1M7LEZ5_9BACT</name>
<proteinExistence type="inferred from homology"/>
<feature type="chain" id="PRO_5009927896" evidence="5">
    <location>
        <begin position="28"/>
        <end position="509"/>
    </location>
</feature>
<dbReference type="GO" id="GO:0046872">
    <property type="term" value="F:metal ion binding"/>
    <property type="evidence" value="ECO:0007669"/>
    <property type="project" value="UniProtKB-KW"/>
</dbReference>
<dbReference type="InterPro" id="IPR017850">
    <property type="entry name" value="Alkaline_phosphatase_core_sf"/>
</dbReference>
<evidence type="ECO:0000256" key="2">
    <source>
        <dbReference type="ARBA" id="ARBA00022723"/>
    </source>
</evidence>
<dbReference type="PROSITE" id="PS00523">
    <property type="entry name" value="SULFATASE_1"/>
    <property type="match status" value="1"/>
</dbReference>
<dbReference type="RefSeq" id="WP_073093676.1">
    <property type="nucleotide sequence ID" value="NZ_FRCY01000003.1"/>
</dbReference>
<reference evidence="7 8" key="1">
    <citation type="submission" date="2016-11" db="EMBL/GenBank/DDBJ databases">
        <authorList>
            <person name="Jaros S."/>
            <person name="Januszkiewicz K."/>
            <person name="Wedrychowicz H."/>
        </authorList>
    </citation>
    <scope>NUCLEOTIDE SEQUENCE [LARGE SCALE GENOMIC DNA]</scope>
    <source>
        <strain evidence="7 8">CGMCC 1.6102</strain>
    </source>
</reference>
<dbReference type="PROSITE" id="PS51257">
    <property type="entry name" value="PROKAR_LIPOPROTEIN"/>
    <property type="match status" value="1"/>
</dbReference>
<evidence type="ECO:0000256" key="4">
    <source>
        <dbReference type="ARBA" id="ARBA00022837"/>
    </source>
</evidence>
<keyword evidence="8" id="KW-1185">Reference proteome</keyword>
<dbReference type="AlphaFoldDB" id="A0A1M7LEZ5"/>
<dbReference type="PANTHER" id="PTHR42693">
    <property type="entry name" value="ARYLSULFATASE FAMILY MEMBER"/>
    <property type="match status" value="1"/>
</dbReference>
<dbReference type="EMBL" id="FRCY01000003">
    <property type="protein sequence ID" value="SHM75985.1"/>
    <property type="molecule type" value="Genomic_DNA"/>
</dbReference>
<dbReference type="Gene3D" id="3.40.720.10">
    <property type="entry name" value="Alkaline Phosphatase, subunit A"/>
    <property type="match status" value="1"/>
</dbReference>
<evidence type="ECO:0000256" key="5">
    <source>
        <dbReference type="SAM" id="SignalP"/>
    </source>
</evidence>
<evidence type="ECO:0000313" key="7">
    <source>
        <dbReference type="EMBL" id="SHM75985.1"/>
    </source>
</evidence>
<sequence length="509" mass="57249">MRKIIQNLKYIFLTALLPATISCQQQAEEQAEPNLPNVVLLLGDDHGWDETGYNGHPYLHTPVLDEMAAGGLRLDRFYSASPVCSPTRGSIITGRHPNRYGTFTPGYSIRPEEISIASLMKAAGYATAHYGKWHLGPVKSSSPTNPAAMGFEEYLSHDNFFEMDPPLSRNGAEPVIFEGESSEVLVDEARKFMDKALEQDKPFFVVIWYGSPHEPYSGTEEDLALYADLPEDFGDRMVRLTSNETGAPVERLQREVLQERFAEITAMDRSIGQLRDYLDETGQRDNTLLWYFGDNGTPQEGNATVPFREQKGSIYEGGIRVPAVLEWPARIDQNMISDTHAVSSDVLPTLLDILGSDLPERPIDGISLLPLFETNMDQRPEPIAFWNGRPRNGGEGLEDYIDPELQKGTTPLVKLMNGIATRNFRNYQYPDIREEDFSGPRALLDNQYKLVIHGDTGEDARRELFDIHADPAEENNLMDHHPEIAGKMEEQLRAWQQSVLESLTGADYK</sequence>
<feature type="signal peptide" evidence="5">
    <location>
        <begin position="1"/>
        <end position="27"/>
    </location>
</feature>
<keyword evidence="3" id="KW-0378">Hydrolase</keyword>
<gene>
    <name evidence="7" type="ORF">SAMN04488057_103234</name>
</gene>
<dbReference type="InterPro" id="IPR000917">
    <property type="entry name" value="Sulfatase_N"/>
</dbReference>
<evidence type="ECO:0000259" key="6">
    <source>
        <dbReference type="Pfam" id="PF00884"/>
    </source>
</evidence>
<dbReference type="PANTHER" id="PTHR42693:SF53">
    <property type="entry name" value="ENDO-4-O-SULFATASE"/>
    <property type="match status" value="1"/>
</dbReference>
<dbReference type="InterPro" id="IPR050738">
    <property type="entry name" value="Sulfatase"/>
</dbReference>
<dbReference type="STRING" id="388280.SAMN04488057_103234"/>
<keyword evidence="4" id="KW-0106">Calcium</keyword>
<dbReference type="SUPFAM" id="SSF53649">
    <property type="entry name" value="Alkaline phosphatase-like"/>
    <property type="match status" value="1"/>
</dbReference>
<protein>
    <submittedName>
        <fullName evidence="7">Arylsulfatase A</fullName>
    </submittedName>
</protein>
<feature type="domain" description="Sulfatase N-terminal" evidence="6">
    <location>
        <begin position="36"/>
        <end position="355"/>
    </location>
</feature>
<dbReference type="OrthoDB" id="816642at2"/>
<keyword evidence="2" id="KW-0479">Metal-binding</keyword>
<dbReference type="Gene3D" id="3.30.1120.10">
    <property type="match status" value="1"/>
</dbReference>
<evidence type="ECO:0000256" key="3">
    <source>
        <dbReference type="ARBA" id="ARBA00022801"/>
    </source>
</evidence>
<evidence type="ECO:0000313" key="8">
    <source>
        <dbReference type="Proteomes" id="UP000184513"/>
    </source>
</evidence>
<dbReference type="InterPro" id="IPR024607">
    <property type="entry name" value="Sulfatase_CS"/>
</dbReference>
<dbReference type="Proteomes" id="UP000184513">
    <property type="component" value="Unassembled WGS sequence"/>
</dbReference>
<evidence type="ECO:0000256" key="1">
    <source>
        <dbReference type="ARBA" id="ARBA00008779"/>
    </source>
</evidence>
<organism evidence="7 8">
    <name type="scientific">Cyclobacterium lianum</name>
    <dbReference type="NCBI Taxonomy" id="388280"/>
    <lineage>
        <taxon>Bacteria</taxon>
        <taxon>Pseudomonadati</taxon>
        <taxon>Bacteroidota</taxon>
        <taxon>Cytophagia</taxon>
        <taxon>Cytophagales</taxon>
        <taxon>Cyclobacteriaceae</taxon>
        <taxon>Cyclobacterium</taxon>
    </lineage>
</organism>
<keyword evidence="5" id="KW-0732">Signal</keyword>
<dbReference type="GO" id="GO:0004065">
    <property type="term" value="F:arylsulfatase activity"/>
    <property type="evidence" value="ECO:0007669"/>
    <property type="project" value="TreeGrafter"/>
</dbReference>
<accession>A0A1M7LEZ5</accession>
<dbReference type="Pfam" id="PF00884">
    <property type="entry name" value="Sulfatase"/>
    <property type="match status" value="1"/>
</dbReference>